<feature type="region of interest" description="Disordered" evidence="1">
    <location>
        <begin position="213"/>
        <end position="256"/>
    </location>
</feature>
<evidence type="ECO:0000313" key="3">
    <source>
        <dbReference type="EMBL" id="GMF51013.1"/>
    </source>
</evidence>
<accession>A0A9W6Y1Q8</accession>
<proteinExistence type="predicted"/>
<name>A0A9W6Y1Q8_9STRA</name>
<dbReference type="AlphaFoldDB" id="A0A9W6Y1Q8"/>
<dbReference type="EMBL" id="BSXT01002802">
    <property type="protein sequence ID" value="GMF51013.1"/>
    <property type="molecule type" value="Genomic_DNA"/>
</dbReference>
<evidence type="ECO:0000313" key="4">
    <source>
        <dbReference type="Proteomes" id="UP001165121"/>
    </source>
</evidence>
<keyword evidence="4" id="KW-1185">Reference proteome</keyword>
<gene>
    <name evidence="3" type="ORF">Pfra01_002050200</name>
</gene>
<feature type="region of interest" description="Disordered" evidence="1">
    <location>
        <begin position="100"/>
        <end position="201"/>
    </location>
</feature>
<dbReference type="Proteomes" id="UP001165121">
    <property type="component" value="Unassembled WGS sequence"/>
</dbReference>
<feature type="compositionally biased region" description="Basic and acidic residues" evidence="1">
    <location>
        <begin position="177"/>
        <end position="189"/>
    </location>
</feature>
<reference evidence="3" key="1">
    <citation type="submission" date="2023-04" db="EMBL/GenBank/DDBJ databases">
        <title>Phytophthora fragariaefolia NBRC 109709.</title>
        <authorList>
            <person name="Ichikawa N."/>
            <person name="Sato H."/>
            <person name="Tonouchi N."/>
        </authorList>
    </citation>
    <scope>NUCLEOTIDE SEQUENCE</scope>
    <source>
        <strain evidence="3">NBRC 109709</strain>
    </source>
</reference>
<dbReference type="Pfam" id="PF25597">
    <property type="entry name" value="SH3_retrovirus"/>
    <property type="match status" value="1"/>
</dbReference>
<feature type="compositionally biased region" description="Low complexity" evidence="1">
    <location>
        <begin position="110"/>
        <end position="122"/>
    </location>
</feature>
<feature type="domain" description="Retroviral polymerase SH3-like" evidence="2">
    <location>
        <begin position="45"/>
        <end position="100"/>
    </location>
</feature>
<evidence type="ECO:0000259" key="2">
    <source>
        <dbReference type="Pfam" id="PF25597"/>
    </source>
</evidence>
<evidence type="ECO:0000256" key="1">
    <source>
        <dbReference type="SAM" id="MobiDB-lite"/>
    </source>
</evidence>
<organism evidence="3 4">
    <name type="scientific">Phytophthora fragariaefolia</name>
    <dbReference type="NCBI Taxonomy" id="1490495"/>
    <lineage>
        <taxon>Eukaryota</taxon>
        <taxon>Sar</taxon>
        <taxon>Stramenopiles</taxon>
        <taxon>Oomycota</taxon>
        <taxon>Peronosporomycetes</taxon>
        <taxon>Peronosporales</taxon>
        <taxon>Peronosporaceae</taxon>
        <taxon>Phytophthora</taxon>
    </lineage>
</organism>
<dbReference type="OrthoDB" id="1305974at2759"/>
<feature type="compositionally biased region" description="Polar residues" evidence="1">
    <location>
        <begin position="244"/>
        <end position="253"/>
    </location>
</feature>
<dbReference type="InterPro" id="IPR057670">
    <property type="entry name" value="SH3_retrovirus"/>
</dbReference>
<comment type="caution">
    <text evidence="3">The sequence shown here is derived from an EMBL/GenBank/DDBJ whole genome shotgun (WGS) entry which is preliminary data.</text>
</comment>
<sequence>MWAEAAITTPYNVNIVSNSTTAMKVPYAIWHRKMPVYSKLRGFGCAVLAYIDKFERRKVDAKARKDVLVGNFRDNKGYRLLDNKAGKRFYSHTAVSFDEKPGRLPQRKLSSPSPTASHAPTTLGVDKRKTQKLPSLMDTLSDPNGSRPGGAASETDDDRTGEAISMKRGARSGGAKKCQEHGPYREPHRPQTNSAHTERGRASCGALRRLMLSESEVEPTTSKKGKRGLVELQPHGDAEVSRANGDSNESSLPERTVKEASTVVHLVFGGVDHIKSASITNVWENYDGGDSLYPPHWFGDLIHLAYIATNPERHNQLASTEWEKAREELQYAMVKAKALDWWDDYCCLAGGAMVEPHTMDEAIYGENSEQWKKAADAEYDALVLNNTLELVPRKKGKSLIIDGFSASNILPMVTWSDIRLDL</sequence>
<protein>
    <submittedName>
        <fullName evidence="3">Unnamed protein product</fullName>
    </submittedName>
</protein>